<dbReference type="Pfam" id="PF16561">
    <property type="entry name" value="AMPK1_CBM"/>
    <property type="match status" value="1"/>
</dbReference>
<dbReference type="CDD" id="cd02859">
    <property type="entry name" value="E_set_AMPKbeta_like_N"/>
    <property type="match status" value="1"/>
</dbReference>
<sequence>MFERQRDMRNTNPSGLAAREAKEGRRGGEAQPARAVAHQPPLAKEEGPARAGQSTKEVVLSWPYEGVTVFLAGSFNGWHPVAMAKNGSSFDYTIALPEGKHYYKYVVDGRWCYDILKPNETDSQGNTNNILTVDRIHTLPAPLLEDHAYTYVPSSKPAVEVEHQYLETEFWQNNRLHLNLDAIEAELSN</sequence>
<proteinExistence type="inferred from homology"/>
<dbReference type="GO" id="GO:0007165">
    <property type="term" value="P:signal transduction"/>
    <property type="evidence" value="ECO:0007669"/>
    <property type="project" value="TreeGrafter"/>
</dbReference>
<dbReference type="GO" id="GO:0005737">
    <property type="term" value="C:cytoplasm"/>
    <property type="evidence" value="ECO:0007669"/>
    <property type="project" value="TreeGrafter"/>
</dbReference>
<evidence type="ECO:0000256" key="1">
    <source>
        <dbReference type="ARBA" id="ARBA00010926"/>
    </source>
</evidence>
<comment type="similarity">
    <text evidence="1">Belongs to the 5'-AMP-activated protein kinase beta subunit family.</text>
</comment>
<evidence type="ECO:0000256" key="2">
    <source>
        <dbReference type="SAM" id="MobiDB-lite"/>
    </source>
</evidence>
<dbReference type="InterPro" id="IPR050827">
    <property type="entry name" value="CRP1_MDG1_kinase"/>
</dbReference>
<dbReference type="PANTHER" id="PTHR10343:SF84">
    <property type="entry name" value="5'-AMP-ACTIVATED PROTEIN KINASE SUBUNIT BETA-1"/>
    <property type="match status" value="1"/>
</dbReference>
<evidence type="ECO:0000313" key="4">
    <source>
        <dbReference type="EMBL" id="NDV37053.1"/>
    </source>
</evidence>
<dbReference type="AlphaFoldDB" id="A0A6B2LJ41"/>
<feature type="region of interest" description="Disordered" evidence="2">
    <location>
        <begin position="1"/>
        <end position="54"/>
    </location>
</feature>
<accession>A0A6B2LJ41</accession>
<protein>
    <recommendedName>
        <fullName evidence="3">AMP-activated protein kinase glycogen-binding domain-containing protein</fullName>
    </recommendedName>
</protein>
<organism evidence="4">
    <name type="scientific">Arcella intermedia</name>
    <dbReference type="NCBI Taxonomy" id="1963864"/>
    <lineage>
        <taxon>Eukaryota</taxon>
        <taxon>Amoebozoa</taxon>
        <taxon>Tubulinea</taxon>
        <taxon>Elardia</taxon>
        <taxon>Arcellinida</taxon>
        <taxon>Sphaerothecina</taxon>
        <taxon>Arcellidae</taxon>
        <taxon>Arcella</taxon>
    </lineage>
</organism>
<dbReference type="InterPro" id="IPR032640">
    <property type="entry name" value="AMPK1_CBM"/>
</dbReference>
<feature type="domain" description="AMP-activated protein kinase glycogen-binding" evidence="3">
    <location>
        <begin position="58"/>
        <end position="134"/>
    </location>
</feature>
<dbReference type="GO" id="GO:0031588">
    <property type="term" value="C:nucleotide-activated protein kinase complex"/>
    <property type="evidence" value="ECO:0007669"/>
    <property type="project" value="TreeGrafter"/>
</dbReference>
<dbReference type="GO" id="GO:0019901">
    <property type="term" value="F:protein kinase binding"/>
    <property type="evidence" value="ECO:0007669"/>
    <property type="project" value="TreeGrafter"/>
</dbReference>
<dbReference type="InterPro" id="IPR013783">
    <property type="entry name" value="Ig-like_fold"/>
</dbReference>
<dbReference type="EMBL" id="GIBP01008084">
    <property type="protein sequence ID" value="NDV37053.1"/>
    <property type="molecule type" value="Transcribed_RNA"/>
</dbReference>
<evidence type="ECO:0000259" key="3">
    <source>
        <dbReference type="Pfam" id="PF16561"/>
    </source>
</evidence>
<dbReference type="GO" id="GO:0005634">
    <property type="term" value="C:nucleus"/>
    <property type="evidence" value="ECO:0007669"/>
    <property type="project" value="TreeGrafter"/>
</dbReference>
<name>A0A6B2LJ41_9EUKA</name>
<dbReference type="InterPro" id="IPR014756">
    <property type="entry name" value="Ig_E-set"/>
</dbReference>
<reference evidence="4" key="1">
    <citation type="journal article" date="2020" name="J. Eukaryot. Microbiol.">
        <title>De novo Sequencing, Assembly and Annotation of the Transcriptome for the Free-Living Testate Amoeba Arcella intermedia.</title>
        <authorList>
            <person name="Ribeiro G.M."/>
            <person name="Porfirio-Sousa A.L."/>
            <person name="Maurer-Alcala X.X."/>
            <person name="Katz L.A."/>
            <person name="Lahr D.J.G."/>
        </authorList>
    </citation>
    <scope>NUCLEOTIDE SEQUENCE</scope>
</reference>
<dbReference type="PANTHER" id="PTHR10343">
    <property type="entry name" value="5'-AMP-ACTIVATED PROTEIN KINASE , BETA SUBUNIT"/>
    <property type="match status" value="1"/>
</dbReference>
<feature type="compositionally biased region" description="Basic and acidic residues" evidence="2">
    <location>
        <begin position="19"/>
        <end position="28"/>
    </location>
</feature>
<dbReference type="Gene3D" id="2.60.40.10">
    <property type="entry name" value="Immunoglobulins"/>
    <property type="match status" value="1"/>
</dbReference>
<dbReference type="SUPFAM" id="SSF81296">
    <property type="entry name" value="E set domains"/>
    <property type="match status" value="1"/>
</dbReference>